<comment type="similarity">
    <text evidence="1">Belongs to the sigma-70 factor family. ECF subfamily.</text>
</comment>
<proteinExistence type="inferred from homology"/>
<evidence type="ECO:0000259" key="7">
    <source>
        <dbReference type="Pfam" id="PF08281"/>
    </source>
</evidence>
<reference evidence="8 9" key="1">
    <citation type="submission" date="2021-03" db="EMBL/GenBank/DDBJ databases">
        <title>Muricauda sp. CAU 1631 isolated from Incheon.</title>
        <authorList>
            <person name="Kim W."/>
        </authorList>
    </citation>
    <scope>NUCLEOTIDE SEQUENCE [LARGE SCALE GENOMIC DNA]</scope>
    <source>
        <strain evidence="8 9">CAU 1631</strain>
    </source>
</reference>
<feature type="domain" description="RNA polymerase sigma-70 region 2" evidence="6">
    <location>
        <begin position="17"/>
        <end position="82"/>
    </location>
</feature>
<evidence type="ECO:0000256" key="2">
    <source>
        <dbReference type="ARBA" id="ARBA00023015"/>
    </source>
</evidence>
<evidence type="ECO:0000256" key="3">
    <source>
        <dbReference type="ARBA" id="ARBA00023082"/>
    </source>
</evidence>
<protein>
    <submittedName>
        <fullName evidence="8">RNA polymerase sigma factor</fullName>
    </submittedName>
</protein>
<dbReference type="PANTHER" id="PTHR43133:SF8">
    <property type="entry name" value="RNA POLYMERASE SIGMA FACTOR HI_1459-RELATED"/>
    <property type="match status" value="1"/>
</dbReference>
<dbReference type="InterPro" id="IPR007627">
    <property type="entry name" value="RNA_pol_sigma70_r2"/>
</dbReference>
<keyword evidence="5" id="KW-0804">Transcription</keyword>
<dbReference type="InterPro" id="IPR014284">
    <property type="entry name" value="RNA_pol_sigma-70_dom"/>
</dbReference>
<name>A0ABS3EXV9_9FLAO</name>
<dbReference type="InterPro" id="IPR013249">
    <property type="entry name" value="RNA_pol_sigma70_r4_t2"/>
</dbReference>
<evidence type="ECO:0000256" key="1">
    <source>
        <dbReference type="ARBA" id="ARBA00010641"/>
    </source>
</evidence>
<organism evidence="8 9">
    <name type="scientific">[Muricauda] lutisoli</name>
    <dbReference type="NCBI Taxonomy" id="2816035"/>
    <lineage>
        <taxon>Bacteria</taxon>
        <taxon>Pseudomonadati</taxon>
        <taxon>Bacteroidota</taxon>
        <taxon>Flavobacteriia</taxon>
        <taxon>Flavobacteriales</taxon>
        <taxon>Flavobacteriaceae</taxon>
        <taxon>Allomuricauda</taxon>
    </lineage>
</organism>
<dbReference type="Pfam" id="PF08281">
    <property type="entry name" value="Sigma70_r4_2"/>
    <property type="match status" value="1"/>
</dbReference>
<sequence length="182" mass="21156">MASKTDNRNNLANFFNEEYGSLRSYVKSKIRDTSERDAEDIVQDVALRMFSRSDDALPITNVGGFVYNAIRNRIIDIMRGKKERKLPDEDIDQQWREFVELFYDDADNRYSPEMEQAVKNAVEELKPAHRDIVIAIDFEGYNYKQIAERTGIPEGTLMSRRHRAMSELSKTLENIKESSYGT</sequence>
<dbReference type="InterPro" id="IPR013324">
    <property type="entry name" value="RNA_pol_sigma_r3/r4-like"/>
</dbReference>
<gene>
    <name evidence="8" type="ORF">J0X13_11070</name>
</gene>
<keyword evidence="9" id="KW-1185">Reference proteome</keyword>
<dbReference type="Proteomes" id="UP000664163">
    <property type="component" value="Unassembled WGS sequence"/>
</dbReference>
<dbReference type="Pfam" id="PF04542">
    <property type="entry name" value="Sigma70_r2"/>
    <property type="match status" value="1"/>
</dbReference>
<keyword evidence="2" id="KW-0805">Transcription regulation</keyword>
<keyword evidence="3" id="KW-0731">Sigma factor</keyword>
<evidence type="ECO:0000256" key="4">
    <source>
        <dbReference type="ARBA" id="ARBA00023125"/>
    </source>
</evidence>
<dbReference type="InterPro" id="IPR036388">
    <property type="entry name" value="WH-like_DNA-bd_sf"/>
</dbReference>
<dbReference type="CDD" id="cd06171">
    <property type="entry name" value="Sigma70_r4"/>
    <property type="match status" value="1"/>
</dbReference>
<keyword evidence="4" id="KW-0238">DNA-binding</keyword>
<dbReference type="SUPFAM" id="SSF88946">
    <property type="entry name" value="Sigma2 domain of RNA polymerase sigma factors"/>
    <property type="match status" value="1"/>
</dbReference>
<comment type="caution">
    <text evidence="8">The sequence shown here is derived from an EMBL/GenBank/DDBJ whole genome shotgun (WGS) entry which is preliminary data.</text>
</comment>
<evidence type="ECO:0000259" key="6">
    <source>
        <dbReference type="Pfam" id="PF04542"/>
    </source>
</evidence>
<dbReference type="EMBL" id="JAFLND010000003">
    <property type="protein sequence ID" value="MBO0331096.1"/>
    <property type="molecule type" value="Genomic_DNA"/>
</dbReference>
<accession>A0ABS3EXV9</accession>
<dbReference type="Gene3D" id="1.10.1740.10">
    <property type="match status" value="1"/>
</dbReference>
<dbReference type="Gene3D" id="1.10.10.10">
    <property type="entry name" value="Winged helix-like DNA-binding domain superfamily/Winged helix DNA-binding domain"/>
    <property type="match status" value="1"/>
</dbReference>
<feature type="domain" description="RNA polymerase sigma factor 70 region 4 type 2" evidence="7">
    <location>
        <begin position="116"/>
        <end position="168"/>
    </location>
</feature>
<dbReference type="InterPro" id="IPR013325">
    <property type="entry name" value="RNA_pol_sigma_r2"/>
</dbReference>
<evidence type="ECO:0000313" key="8">
    <source>
        <dbReference type="EMBL" id="MBO0331096.1"/>
    </source>
</evidence>
<dbReference type="NCBIfam" id="TIGR02937">
    <property type="entry name" value="sigma70-ECF"/>
    <property type="match status" value="1"/>
</dbReference>
<dbReference type="PANTHER" id="PTHR43133">
    <property type="entry name" value="RNA POLYMERASE ECF-TYPE SIGMA FACTO"/>
    <property type="match status" value="1"/>
</dbReference>
<dbReference type="InterPro" id="IPR039425">
    <property type="entry name" value="RNA_pol_sigma-70-like"/>
</dbReference>
<dbReference type="SUPFAM" id="SSF88659">
    <property type="entry name" value="Sigma3 and sigma4 domains of RNA polymerase sigma factors"/>
    <property type="match status" value="1"/>
</dbReference>
<evidence type="ECO:0000256" key="5">
    <source>
        <dbReference type="ARBA" id="ARBA00023163"/>
    </source>
</evidence>
<dbReference type="RefSeq" id="WP_207071503.1">
    <property type="nucleotide sequence ID" value="NZ_JAFLND010000003.1"/>
</dbReference>
<evidence type="ECO:0000313" key="9">
    <source>
        <dbReference type="Proteomes" id="UP000664163"/>
    </source>
</evidence>